<protein>
    <recommendedName>
        <fullName evidence="3">SREBP regulating gene protein</fullName>
    </recommendedName>
</protein>
<sequence length="101" mass="10922">MERRRVSPPQLGAIYSQNSGGNCVVWGGDGAELRAASSSAGEPLRSGERTQLSDTYCSGQGQTCDCNYCDDFSENSCCANTCRVMDGIVMSPRWWSPWAAN</sequence>
<organism evidence="1 2">
    <name type="scientific">Prorocentrum cordatum</name>
    <dbReference type="NCBI Taxonomy" id="2364126"/>
    <lineage>
        <taxon>Eukaryota</taxon>
        <taxon>Sar</taxon>
        <taxon>Alveolata</taxon>
        <taxon>Dinophyceae</taxon>
        <taxon>Prorocentrales</taxon>
        <taxon>Prorocentraceae</taxon>
        <taxon>Prorocentrum</taxon>
    </lineage>
</organism>
<dbReference type="Proteomes" id="UP001189429">
    <property type="component" value="Unassembled WGS sequence"/>
</dbReference>
<keyword evidence="2" id="KW-1185">Reference proteome</keyword>
<evidence type="ECO:0008006" key="3">
    <source>
        <dbReference type="Google" id="ProtNLM"/>
    </source>
</evidence>
<reference evidence="1" key="1">
    <citation type="submission" date="2023-10" db="EMBL/GenBank/DDBJ databases">
        <authorList>
            <person name="Chen Y."/>
            <person name="Shah S."/>
            <person name="Dougan E. K."/>
            <person name="Thang M."/>
            <person name="Chan C."/>
        </authorList>
    </citation>
    <scope>NUCLEOTIDE SEQUENCE [LARGE SCALE GENOMIC DNA]</scope>
</reference>
<dbReference type="EMBL" id="CAUYUJ010000604">
    <property type="protein sequence ID" value="CAK0791542.1"/>
    <property type="molecule type" value="Genomic_DNA"/>
</dbReference>
<evidence type="ECO:0000313" key="2">
    <source>
        <dbReference type="Proteomes" id="UP001189429"/>
    </source>
</evidence>
<gene>
    <name evidence="1" type="ORF">PCOR1329_LOCUS2405</name>
</gene>
<accession>A0ABN9PIX4</accession>
<comment type="caution">
    <text evidence="1">The sequence shown here is derived from an EMBL/GenBank/DDBJ whole genome shotgun (WGS) entry which is preliminary data.</text>
</comment>
<proteinExistence type="predicted"/>
<name>A0ABN9PIX4_9DINO</name>
<evidence type="ECO:0000313" key="1">
    <source>
        <dbReference type="EMBL" id="CAK0791542.1"/>
    </source>
</evidence>